<name>A0A0W8I531_9MICO</name>
<dbReference type="Proteomes" id="UP000054837">
    <property type="component" value="Unassembled WGS sequence"/>
</dbReference>
<protein>
    <submittedName>
        <fullName evidence="2">Uncharacterized protein</fullName>
    </submittedName>
</protein>
<feature type="region of interest" description="Disordered" evidence="1">
    <location>
        <begin position="115"/>
        <end position="135"/>
    </location>
</feature>
<evidence type="ECO:0000313" key="2">
    <source>
        <dbReference type="EMBL" id="KUG53348.1"/>
    </source>
</evidence>
<organism evidence="2 3">
    <name type="scientific">Serinicoccus chungangensis</name>
    <dbReference type="NCBI Taxonomy" id="767452"/>
    <lineage>
        <taxon>Bacteria</taxon>
        <taxon>Bacillati</taxon>
        <taxon>Actinomycetota</taxon>
        <taxon>Actinomycetes</taxon>
        <taxon>Micrococcales</taxon>
        <taxon>Ornithinimicrobiaceae</taxon>
        <taxon>Serinicoccus</taxon>
    </lineage>
</organism>
<accession>A0A0W8I531</accession>
<gene>
    <name evidence="2" type="ORF">AVL62_00630</name>
</gene>
<evidence type="ECO:0000256" key="1">
    <source>
        <dbReference type="SAM" id="MobiDB-lite"/>
    </source>
</evidence>
<sequence>MIVRDKTTSDKLAAERQQAFASWRERHGEELFYTEFVLTFMRIKGIDVRDEDGLQEALTLLSPFESLAGSLNVVDDDLTKLWQAMREARGGDPEAFHECVMEALEDLEAIDESSVEGDDGVEGLAREADIWDSTT</sequence>
<comment type="caution">
    <text evidence="2">The sequence shown here is derived from an EMBL/GenBank/DDBJ whole genome shotgun (WGS) entry which is preliminary data.</text>
</comment>
<dbReference type="EMBL" id="LQBL01000028">
    <property type="protein sequence ID" value="KUG53348.1"/>
    <property type="molecule type" value="Genomic_DNA"/>
</dbReference>
<keyword evidence="3" id="KW-1185">Reference proteome</keyword>
<reference evidence="2 3" key="1">
    <citation type="submission" date="2015-12" db="EMBL/GenBank/DDBJ databases">
        <title>Serinicoccus chungangenesis strain CD08_5 genome sequencing and assembly.</title>
        <authorList>
            <person name="Chander A.M."/>
            <person name="Kaur G."/>
            <person name="Nair G.R."/>
            <person name="Dhawan D.K."/>
            <person name="Kochhar R.K."/>
            <person name="Mayilraj S."/>
            <person name="Bhadada S.K."/>
        </authorList>
    </citation>
    <scope>NUCLEOTIDE SEQUENCE [LARGE SCALE GENOMIC DNA]</scope>
    <source>
        <strain evidence="2 3">CD08_5</strain>
    </source>
</reference>
<dbReference type="AlphaFoldDB" id="A0A0W8I531"/>
<proteinExistence type="predicted"/>
<evidence type="ECO:0000313" key="3">
    <source>
        <dbReference type="Proteomes" id="UP000054837"/>
    </source>
</evidence>